<evidence type="ECO:0000313" key="6">
    <source>
        <dbReference type="Proteomes" id="UP000291189"/>
    </source>
</evidence>
<dbReference type="InterPro" id="IPR003593">
    <property type="entry name" value="AAA+_ATPase"/>
</dbReference>
<feature type="domain" description="ABC transporter" evidence="4">
    <location>
        <begin position="347"/>
        <end position="536"/>
    </location>
</feature>
<dbReference type="EMBL" id="SDPU01000035">
    <property type="protein sequence ID" value="RYU09730.1"/>
    <property type="molecule type" value="Genomic_DNA"/>
</dbReference>
<keyword evidence="6" id="KW-1185">Reference proteome</keyword>
<dbReference type="PROSITE" id="PS50893">
    <property type="entry name" value="ABC_TRANSPORTER_2"/>
    <property type="match status" value="2"/>
</dbReference>
<dbReference type="Proteomes" id="UP000291189">
    <property type="component" value="Unassembled WGS sequence"/>
</dbReference>
<dbReference type="InterPro" id="IPR051309">
    <property type="entry name" value="ABCF_ATPase"/>
</dbReference>
<dbReference type="PANTHER" id="PTHR42855:SF2">
    <property type="entry name" value="DRUG RESISTANCE ABC TRANSPORTER,ATP-BINDING PROTEIN"/>
    <property type="match status" value="1"/>
</dbReference>
<feature type="domain" description="ABC transporter" evidence="4">
    <location>
        <begin position="8"/>
        <end position="255"/>
    </location>
</feature>
<dbReference type="SUPFAM" id="SSF52540">
    <property type="entry name" value="P-loop containing nucleoside triphosphate hydrolases"/>
    <property type="match status" value="2"/>
</dbReference>
<dbReference type="OrthoDB" id="5592724at2"/>
<keyword evidence="2 5" id="KW-0067">ATP-binding</keyword>
<dbReference type="GO" id="GO:0005524">
    <property type="term" value="F:ATP binding"/>
    <property type="evidence" value="ECO:0007669"/>
    <property type="project" value="UniProtKB-KW"/>
</dbReference>
<dbReference type="InterPro" id="IPR003439">
    <property type="entry name" value="ABC_transporter-like_ATP-bd"/>
</dbReference>
<dbReference type="FunFam" id="3.40.50.300:FF:000011">
    <property type="entry name" value="Putative ABC transporter ATP-binding component"/>
    <property type="match status" value="1"/>
</dbReference>
<dbReference type="CDD" id="cd03221">
    <property type="entry name" value="ABCF_EF-3"/>
    <property type="match status" value="1"/>
</dbReference>
<protein>
    <submittedName>
        <fullName evidence="5">ABC-F family ATP-binding cassette domain-containing protein</fullName>
    </submittedName>
</protein>
<dbReference type="GO" id="GO:0016887">
    <property type="term" value="F:ATP hydrolysis activity"/>
    <property type="evidence" value="ECO:0007669"/>
    <property type="project" value="InterPro"/>
</dbReference>
<dbReference type="Gene3D" id="3.40.50.300">
    <property type="entry name" value="P-loop containing nucleotide triphosphate hydrolases"/>
    <property type="match status" value="2"/>
</dbReference>
<name>A0A4Q5IUU2_9ACTN</name>
<evidence type="ECO:0000313" key="5">
    <source>
        <dbReference type="EMBL" id="RYU09730.1"/>
    </source>
</evidence>
<dbReference type="AlphaFoldDB" id="A0A4Q5IUU2"/>
<evidence type="ECO:0000256" key="1">
    <source>
        <dbReference type="ARBA" id="ARBA00022741"/>
    </source>
</evidence>
<sequence>MTARALPLVARDLSKSYGDRVVLDGVDLVASPGLPLGMVGENGVGKSTLLRLLAGAEPADAGTVTRPPGLAYLAQEPEFGDARTVGDVLDRALAPLHDAATRLEELAARLDDPAVVEEYADLLEWCELRDVWDADRRAVEAADRLGLGRVDRSTPVQRLSGGQRSRLALAALVAGRPPCVLLDEPTNHLDDDAVELLEQFLTDLPGVVVIASHDRAFLEAVCGQVVDLDPSHFGTDGEGGNRFSGGYASYLEHKRKARERWDVAFEEQQDELARLRSAAATTARRVAPNRAPRDNDKYIHHFKGENVARTVSRRVRDVEQRIEAIEKDRVPKPPRELTFAGLAGRTSRRGRVVQARDLVVTGRVAVPRLDLDGGEHLLVTGTNGSGKSTLLKVLAGVLAPTSGTVDVAARQVGYLPQHVTFRRPELSARQVYDGLTGVDDVAGGAVPRLTELGLLPPRDLHRPVGDLSLGQHRRLALAVLVAQAPDLLLLDEPTNHVSLALAEELEEALRTTPAAVVVASHDRWLRRRWDGAHLGL</sequence>
<evidence type="ECO:0000256" key="3">
    <source>
        <dbReference type="SAM" id="Coils"/>
    </source>
</evidence>
<keyword evidence="3" id="KW-0175">Coiled coil</keyword>
<keyword evidence="1" id="KW-0547">Nucleotide-binding</keyword>
<gene>
    <name evidence="5" type="ORF">ETU37_19965</name>
</gene>
<dbReference type="SMART" id="SM00382">
    <property type="entry name" value="AAA"/>
    <property type="match status" value="2"/>
</dbReference>
<organism evidence="5 6">
    <name type="scientific">Nocardioides iriomotensis</name>
    <dbReference type="NCBI Taxonomy" id="715784"/>
    <lineage>
        <taxon>Bacteria</taxon>
        <taxon>Bacillati</taxon>
        <taxon>Actinomycetota</taxon>
        <taxon>Actinomycetes</taxon>
        <taxon>Propionibacteriales</taxon>
        <taxon>Nocardioidaceae</taxon>
        <taxon>Nocardioides</taxon>
    </lineage>
</organism>
<dbReference type="PROSITE" id="PS00211">
    <property type="entry name" value="ABC_TRANSPORTER_1"/>
    <property type="match status" value="1"/>
</dbReference>
<evidence type="ECO:0000256" key="2">
    <source>
        <dbReference type="ARBA" id="ARBA00022840"/>
    </source>
</evidence>
<dbReference type="InterPro" id="IPR027417">
    <property type="entry name" value="P-loop_NTPase"/>
</dbReference>
<reference evidence="5 6" key="1">
    <citation type="submission" date="2019-01" db="EMBL/GenBank/DDBJ databases">
        <title>Nocardioides guangzhouensis sp. nov., an actinobacterium isolated from soil.</title>
        <authorList>
            <person name="Fu Y."/>
            <person name="Cai Y."/>
            <person name="Lin Z."/>
            <person name="Chen P."/>
        </authorList>
    </citation>
    <scope>NUCLEOTIDE SEQUENCE [LARGE SCALE GENOMIC DNA]</scope>
    <source>
        <strain evidence="5 6">NBRC 105384</strain>
    </source>
</reference>
<evidence type="ECO:0000259" key="4">
    <source>
        <dbReference type="PROSITE" id="PS50893"/>
    </source>
</evidence>
<accession>A0A4Q5IUU2</accession>
<dbReference type="InterPro" id="IPR017871">
    <property type="entry name" value="ABC_transporter-like_CS"/>
</dbReference>
<dbReference type="PANTHER" id="PTHR42855">
    <property type="entry name" value="ABC TRANSPORTER ATP-BINDING SUBUNIT"/>
    <property type="match status" value="1"/>
</dbReference>
<proteinExistence type="predicted"/>
<feature type="coiled-coil region" evidence="3">
    <location>
        <begin position="265"/>
        <end position="328"/>
    </location>
</feature>
<dbReference type="Pfam" id="PF00005">
    <property type="entry name" value="ABC_tran"/>
    <property type="match status" value="2"/>
</dbReference>
<comment type="caution">
    <text evidence="5">The sequence shown here is derived from an EMBL/GenBank/DDBJ whole genome shotgun (WGS) entry which is preliminary data.</text>
</comment>